<proteinExistence type="predicted"/>
<keyword evidence="2" id="KW-1185">Reference proteome</keyword>
<evidence type="ECO:0000313" key="2">
    <source>
        <dbReference type="Proteomes" id="UP000015103"/>
    </source>
</evidence>
<dbReference type="EMBL" id="ACPB03013326">
    <property type="status" value="NOT_ANNOTATED_CDS"/>
    <property type="molecule type" value="Genomic_DNA"/>
</dbReference>
<protein>
    <submittedName>
        <fullName evidence="1">Uncharacterized protein</fullName>
    </submittedName>
</protein>
<sequence>MREMLIGSCSRYVVGGRAVETVYWRVQPASNGQIGKIIKTKKTLSFPPSSDHPRPNITTSIRHMHNMTN</sequence>
<accession>T1I109</accession>
<dbReference type="AlphaFoldDB" id="T1I109"/>
<evidence type="ECO:0000313" key="1">
    <source>
        <dbReference type="EnsemblMetazoa" id="RPRC009979-PA"/>
    </source>
</evidence>
<dbReference type="Proteomes" id="UP000015103">
    <property type="component" value="Unassembled WGS sequence"/>
</dbReference>
<dbReference type="InParanoid" id="T1I109"/>
<dbReference type="HOGENOM" id="CLU_2779033_0_0_1"/>
<name>T1I109_RHOPR</name>
<dbReference type="EnsemblMetazoa" id="RPRC009979-RA">
    <property type="protein sequence ID" value="RPRC009979-PA"/>
    <property type="gene ID" value="RPRC009979"/>
</dbReference>
<reference evidence="1" key="1">
    <citation type="submission" date="2015-05" db="UniProtKB">
        <authorList>
            <consortium name="EnsemblMetazoa"/>
        </authorList>
    </citation>
    <scope>IDENTIFICATION</scope>
</reference>
<organism evidence="1 2">
    <name type="scientific">Rhodnius prolixus</name>
    <name type="common">Triatomid bug</name>
    <dbReference type="NCBI Taxonomy" id="13249"/>
    <lineage>
        <taxon>Eukaryota</taxon>
        <taxon>Metazoa</taxon>
        <taxon>Ecdysozoa</taxon>
        <taxon>Arthropoda</taxon>
        <taxon>Hexapoda</taxon>
        <taxon>Insecta</taxon>
        <taxon>Pterygota</taxon>
        <taxon>Neoptera</taxon>
        <taxon>Paraneoptera</taxon>
        <taxon>Hemiptera</taxon>
        <taxon>Heteroptera</taxon>
        <taxon>Panheteroptera</taxon>
        <taxon>Cimicomorpha</taxon>
        <taxon>Reduviidae</taxon>
        <taxon>Triatominae</taxon>
        <taxon>Rhodnius</taxon>
    </lineage>
</organism>
<dbReference type="VEuPathDB" id="VectorBase:RPRC009979"/>